<evidence type="ECO:0000313" key="2">
    <source>
        <dbReference type="EMBL" id="MBK3517803.1"/>
    </source>
</evidence>
<organism evidence="2 3">
    <name type="scientific">Carboxylicivirga marina</name>
    <dbReference type="NCBI Taxonomy" id="2800988"/>
    <lineage>
        <taxon>Bacteria</taxon>
        <taxon>Pseudomonadati</taxon>
        <taxon>Bacteroidota</taxon>
        <taxon>Bacteroidia</taxon>
        <taxon>Marinilabiliales</taxon>
        <taxon>Marinilabiliaceae</taxon>
        <taxon>Carboxylicivirga</taxon>
    </lineage>
</organism>
<keyword evidence="1" id="KW-0812">Transmembrane</keyword>
<protein>
    <submittedName>
        <fullName evidence="2">HupE/UreJ family protein</fullName>
    </submittedName>
</protein>
<sequence>MTKLLANFLTLHLFDNAYLKSLNNGLRPILLLIVIFCFSSPELYADDPGIAKVRLIQKSDTTYIFEVDIPQVFLGSFKEPILPQGFNISTPSREFQSEWVTLKAEISSSNRGFEAEDVLLLPWARNAVDITAQWLDGKTFKGFFTRTLNGIHVPLNQIMEVQYSTTDLLKTYFVTGLKHYGFKWIHVLFVLCLVLAMPNRKAYRMLLYFALGQMTAMLLAEMRIIGFELLFGDLVVLLLVIYTSYHLYRAKKAPYLPALIFFTALIHGLSFGNELQTENLLMTQRIQAMFAFNLAIDLGNYSLGSLLLIVVYRIKRISLRSTYLPMITGSLAVFCILFLFEDNILADKKQTLDFQNSGQEVMVQTSTNNPIEGATGVSKSKGFMTSPIMVFLSVEPYEARKEILIKGSELVRILKLKTKKNMIPAEQQEEIKARLEQLISTSDTTYINNHQIKAEKVNVNFVTLGRGGVSIKETAVDEDINEAIIGISLNYLMDDYPDSIRFAWHLFPDNHEIDLSMVDPHATSADILCPDNNMVTWESRIKGFKVPAIEPIEVKNRPIPIVSYGLWLILAIVFIILWYYRREKLEGTKNRICLLSLLILGFALFPFARPVLAMNAISHGKPSVEKGERLLGDLLTNVYRAFDRKQEDVVYDRLAMSVTNEQLVEIYLQNRESMALENRGGARATVDEVNITELHKLSKLETNIYKVDIEWKVRGSVNHFGHTHYRQNKYRALVTFIIEKNVWKISDIEILDARRLY</sequence>
<dbReference type="Pfam" id="PF13795">
    <property type="entry name" value="HupE_UreJ_2"/>
    <property type="match status" value="1"/>
</dbReference>
<feature type="transmembrane region" description="Helical" evidence="1">
    <location>
        <begin position="218"/>
        <end position="241"/>
    </location>
</feature>
<dbReference type="RefSeq" id="WP_200465033.1">
    <property type="nucleotide sequence ID" value="NZ_JAENRR010000022.1"/>
</dbReference>
<feature type="transmembrane region" description="Helical" evidence="1">
    <location>
        <begin position="323"/>
        <end position="340"/>
    </location>
</feature>
<comment type="caution">
    <text evidence="2">The sequence shown here is derived from an EMBL/GenBank/DDBJ whole genome shotgun (WGS) entry which is preliminary data.</text>
</comment>
<feature type="transmembrane region" description="Helical" evidence="1">
    <location>
        <begin position="561"/>
        <end position="580"/>
    </location>
</feature>
<keyword evidence="1" id="KW-0472">Membrane</keyword>
<accession>A0ABS1HJE1</accession>
<keyword evidence="3" id="KW-1185">Reference proteome</keyword>
<evidence type="ECO:0000256" key="1">
    <source>
        <dbReference type="SAM" id="Phobius"/>
    </source>
</evidence>
<dbReference type="InterPro" id="IPR032809">
    <property type="entry name" value="Put_HupE_UreJ"/>
</dbReference>
<reference evidence="2 3" key="1">
    <citation type="submission" date="2021-01" db="EMBL/GenBank/DDBJ databases">
        <title>Carboxyliciviraga sp.nov., isolated from coastal sediments.</title>
        <authorList>
            <person name="Lu D."/>
            <person name="Zhang T."/>
        </authorList>
    </citation>
    <scope>NUCLEOTIDE SEQUENCE [LARGE SCALE GENOMIC DNA]</scope>
    <source>
        <strain evidence="2 3">N1Y132</strain>
    </source>
</reference>
<evidence type="ECO:0000313" key="3">
    <source>
        <dbReference type="Proteomes" id="UP000605676"/>
    </source>
</evidence>
<feature type="transmembrane region" description="Helical" evidence="1">
    <location>
        <begin position="592"/>
        <end position="612"/>
    </location>
</feature>
<dbReference type="Proteomes" id="UP000605676">
    <property type="component" value="Unassembled WGS sequence"/>
</dbReference>
<feature type="transmembrane region" description="Helical" evidence="1">
    <location>
        <begin position="290"/>
        <end position="311"/>
    </location>
</feature>
<feature type="transmembrane region" description="Helical" evidence="1">
    <location>
        <begin position="253"/>
        <end position="270"/>
    </location>
</feature>
<gene>
    <name evidence="2" type="ORF">JIV24_10710</name>
</gene>
<name>A0ABS1HJE1_9BACT</name>
<keyword evidence="1" id="KW-1133">Transmembrane helix</keyword>
<proteinExistence type="predicted"/>
<dbReference type="EMBL" id="JAENRR010000022">
    <property type="protein sequence ID" value="MBK3517803.1"/>
    <property type="molecule type" value="Genomic_DNA"/>
</dbReference>
<feature type="transmembrane region" description="Helical" evidence="1">
    <location>
        <begin position="180"/>
        <end position="198"/>
    </location>
</feature>